<evidence type="ECO:0000313" key="2">
    <source>
        <dbReference type="Proteomes" id="UP001596504"/>
    </source>
</evidence>
<protein>
    <recommendedName>
        <fullName evidence="3">Aminoglycoside phosphotransferase domain-containing protein</fullName>
    </recommendedName>
</protein>
<dbReference type="Proteomes" id="UP001596504">
    <property type="component" value="Unassembled WGS sequence"/>
</dbReference>
<accession>A0ABW2LRR7</accession>
<comment type="caution">
    <text evidence="1">The sequence shown here is derived from an EMBL/GenBank/DDBJ whole genome shotgun (WGS) entry which is preliminary data.</text>
</comment>
<dbReference type="RefSeq" id="WP_380672400.1">
    <property type="nucleotide sequence ID" value="NZ_JBHTCJ010000017.1"/>
</dbReference>
<evidence type="ECO:0000313" key="1">
    <source>
        <dbReference type="EMBL" id="MFC7344529.1"/>
    </source>
</evidence>
<keyword evidence="2" id="KW-1185">Reference proteome</keyword>
<reference evidence="2" key="1">
    <citation type="journal article" date="2019" name="Int. J. Syst. Evol. Microbiol.">
        <title>The Global Catalogue of Microorganisms (GCM) 10K type strain sequencing project: providing services to taxonomists for standard genome sequencing and annotation.</title>
        <authorList>
            <consortium name="The Broad Institute Genomics Platform"/>
            <consortium name="The Broad Institute Genome Sequencing Center for Infectious Disease"/>
            <person name="Wu L."/>
            <person name="Ma J."/>
        </authorList>
    </citation>
    <scope>NUCLEOTIDE SEQUENCE [LARGE SCALE GENOMIC DNA]</scope>
    <source>
        <strain evidence="2">WLHS5</strain>
    </source>
</reference>
<organism evidence="1 2">
    <name type="scientific">Saccharopolyspora griseoalba</name>
    <dbReference type="NCBI Taxonomy" id="1431848"/>
    <lineage>
        <taxon>Bacteria</taxon>
        <taxon>Bacillati</taxon>
        <taxon>Actinomycetota</taxon>
        <taxon>Actinomycetes</taxon>
        <taxon>Pseudonocardiales</taxon>
        <taxon>Pseudonocardiaceae</taxon>
        <taxon>Saccharopolyspora</taxon>
    </lineage>
</organism>
<name>A0ABW2LRR7_9PSEU</name>
<proteinExistence type="predicted"/>
<sequence length="229" mass="25704">MATRRWSLIGSGVHSEVWHRTGSAYCLQLFRPDAPELTPTKIDREYAYLQHAYRAMPRLLPHQRLLRLGGTLTECVLVKQYVSHSAVPRLHRVDPDRVPAGALAQLRQFLAVTRRLLAAAPDVGEAVLLPDIIDDECANLVIDNTGALRLVDTNRLISGRKLAELRGAPLPLDTHVIHAKFLRRMLLFESTFLGRRRSELARDPLYTQFLDPPTFAALLEHSAALGEPI</sequence>
<gene>
    <name evidence="1" type="ORF">ACFQRI_24245</name>
</gene>
<dbReference type="EMBL" id="JBHTCJ010000017">
    <property type="protein sequence ID" value="MFC7344529.1"/>
    <property type="molecule type" value="Genomic_DNA"/>
</dbReference>
<evidence type="ECO:0008006" key="3">
    <source>
        <dbReference type="Google" id="ProtNLM"/>
    </source>
</evidence>